<gene>
    <name evidence="2" type="ORF">M407DRAFT_31759</name>
</gene>
<proteinExistence type="predicted"/>
<evidence type="ECO:0000313" key="3">
    <source>
        <dbReference type="Proteomes" id="UP000054248"/>
    </source>
</evidence>
<accession>A0A0C3KAZ4</accession>
<dbReference type="AlphaFoldDB" id="A0A0C3KAZ4"/>
<protein>
    <submittedName>
        <fullName evidence="2">Uncharacterized protein</fullName>
    </submittedName>
</protein>
<keyword evidence="3" id="KW-1185">Reference proteome</keyword>
<name>A0A0C3KAZ4_9AGAM</name>
<organism evidence="2 3">
    <name type="scientific">Tulasnella calospora MUT 4182</name>
    <dbReference type="NCBI Taxonomy" id="1051891"/>
    <lineage>
        <taxon>Eukaryota</taxon>
        <taxon>Fungi</taxon>
        <taxon>Dikarya</taxon>
        <taxon>Basidiomycota</taxon>
        <taxon>Agaricomycotina</taxon>
        <taxon>Agaricomycetes</taxon>
        <taxon>Cantharellales</taxon>
        <taxon>Tulasnellaceae</taxon>
        <taxon>Tulasnella</taxon>
    </lineage>
</organism>
<dbReference type="OrthoDB" id="3247830at2759"/>
<dbReference type="HOGENOM" id="CLU_761173_0_0_1"/>
<dbReference type="EMBL" id="KN823275">
    <property type="protein sequence ID" value="KIO18593.1"/>
    <property type="molecule type" value="Genomic_DNA"/>
</dbReference>
<evidence type="ECO:0000313" key="2">
    <source>
        <dbReference type="EMBL" id="KIO18593.1"/>
    </source>
</evidence>
<feature type="compositionally biased region" description="Pro residues" evidence="1">
    <location>
        <begin position="114"/>
        <end position="125"/>
    </location>
</feature>
<feature type="region of interest" description="Disordered" evidence="1">
    <location>
        <begin position="266"/>
        <end position="330"/>
    </location>
</feature>
<sequence>MIFKVTGHLFSSPLSSPTSSVFPLTVDERPETPTAVLRAGPSILRSRSSKTLRRLYRSPAPETPPPIPVLALEPRAASLPKRRLRASSSSMLTLAEFLRTTGPEDVDRQSRARIPPPKVTPPPPKLLKSPVTPLEAVRDANAALQDIVSAMLTRSESENSLDILSQFSSPSTVPSLSPELHAAGFHDTVNWTYLSSSPSISGDELLIRSKRINSGISEATVVSSGSSEATVWDSSSPLAAAKPGQPDLNLEIDVENFEKEVATAFRLPQTPQPTPLAQFRTLQPPPSTPAQRPRTADHTTLLALSTKRKQAGDPTTRPGSASSPPRERTWRHGTVIAKNMMSTDALGRPKLDDELNRVACTNYI</sequence>
<feature type="region of interest" description="Disordered" evidence="1">
    <location>
        <begin position="102"/>
        <end position="130"/>
    </location>
</feature>
<reference evidence="2 3" key="1">
    <citation type="submission" date="2014-04" db="EMBL/GenBank/DDBJ databases">
        <authorList>
            <consortium name="DOE Joint Genome Institute"/>
            <person name="Kuo A."/>
            <person name="Girlanda M."/>
            <person name="Perotto S."/>
            <person name="Kohler A."/>
            <person name="Nagy L.G."/>
            <person name="Floudas D."/>
            <person name="Copeland A."/>
            <person name="Barry K.W."/>
            <person name="Cichocki N."/>
            <person name="Veneault-Fourrey C."/>
            <person name="LaButti K."/>
            <person name="Lindquist E.A."/>
            <person name="Lipzen A."/>
            <person name="Lundell T."/>
            <person name="Morin E."/>
            <person name="Murat C."/>
            <person name="Sun H."/>
            <person name="Tunlid A."/>
            <person name="Henrissat B."/>
            <person name="Grigoriev I.V."/>
            <person name="Hibbett D.S."/>
            <person name="Martin F."/>
            <person name="Nordberg H.P."/>
            <person name="Cantor M.N."/>
            <person name="Hua S.X."/>
        </authorList>
    </citation>
    <scope>NUCLEOTIDE SEQUENCE [LARGE SCALE GENOMIC DNA]</scope>
    <source>
        <strain evidence="2 3">MUT 4182</strain>
    </source>
</reference>
<reference evidence="3" key="2">
    <citation type="submission" date="2015-01" db="EMBL/GenBank/DDBJ databases">
        <title>Evolutionary Origins and Diversification of the Mycorrhizal Mutualists.</title>
        <authorList>
            <consortium name="DOE Joint Genome Institute"/>
            <consortium name="Mycorrhizal Genomics Consortium"/>
            <person name="Kohler A."/>
            <person name="Kuo A."/>
            <person name="Nagy L.G."/>
            <person name="Floudas D."/>
            <person name="Copeland A."/>
            <person name="Barry K.W."/>
            <person name="Cichocki N."/>
            <person name="Veneault-Fourrey C."/>
            <person name="LaButti K."/>
            <person name="Lindquist E.A."/>
            <person name="Lipzen A."/>
            <person name="Lundell T."/>
            <person name="Morin E."/>
            <person name="Murat C."/>
            <person name="Riley R."/>
            <person name="Ohm R."/>
            <person name="Sun H."/>
            <person name="Tunlid A."/>
            <person name="Henrissat B."/>
            <person name="Grigoriev I.V."/>
            <person name="Hibbett D.S."/>
            <person name="Martin F."/>
        </authorList>
    </citation>
    <scope>NUCLEOTIDE SEQUENCE [LARGE SCALE GENOMIC DNA]</scope>
    <source>
        <strain evidence="3">MUT 4182</strain>
    </source>
</reference>
<evidence type="ECO:0000256" key="1">
    <source>
        <dbReference type="SAM" id="MobiDB-lite"/>
    </source>
</evidence>
<dbReference type="Proteomes" id="UP000054248">
    <property type="component" value="Unassembled WGS sequence"/>
</dbReference>